<sequence length="78" mass="8710">HDFSQADDLSDVCLLVGGDRVHVSKNILAMHSPVFKSMLFGKFKEAGQAEVEIGEVEHKNFIEFLNVIYISTKEITGE</sequence>
<protein>
    <recommendedName>
        <fullName evidence="1">BTB domain-containing protein</fullName>
    </recommendedName>
</protein>
<gene>
    <name evidence="2" type="ORF">PMAYCL1PPCAC_28364</name>
</gene>
<dbReference type="CDD" id="cd18186">
    <property type="entry name" value="BTB_POZ_ZBTB_KLHL-like"/>
    <property type="match status" value="1"/>
</dbReference>
<dbReference type="PANTHER" id="PTHR47022">
    <property type="entry name" value="BTB AND MATH DOMAIN-CONTAINING PROTEIN 36-RELATED"/>
    <property type="match status" value="1"/>
</dbReference>
<evidence type="ECO:0000313" key="2">
    <source>
        <dbReference type="EMBL" id="GMR58169.1"/>
    </source>
</evidence>
<reference evidence="3" key="1">
    <citation type="submission" date="2022-10" db="EMBL/GenBank/DDBJ databases">
        <title>Genome assembly of Pristionchus species.</title>
        <authorList>
            <person name="Yoshida K."/>
            <person name="Sommer R.J."/>
        </authorList>
    </citation>
    <scope>NUCLEOTIDE SEQUENCE [LARGE SCALE GENOMIC DNA]</scope>
    <source>
        <strain evidence="3">RS5460</strain>
    </source>
</reference>
<dbReference type="InterPro" id="IPR011333">
    <property type="entry name" value="SKP1/BTB/POZ_sf"/>
</dbReference>
<feature type="non-terminal residue" evidence="2">
    <location>
        <position position="1"/>
    </location>
</feature>
<dbReference type="InterPro" id="IPR000210">
    <property type="entry name" value="BTB/POZ_dom"/>
</dbReference>
<evidence type="ECO:0000313" key="3">
    <source>
        <dbReference type="Proteomes" id="UP001328107"/>
    </source>
</evidence>
<evidence type="ECO:0000259" key="1">
    <source>
        <dbReference type="PROSITE" id="PS50097"/>
    </source>
</evidence>
<comment type="caution">
    <text evidence="2">The sequence shown here is derived from an EMBL/GenBank/DDBJ whole genome shotgun (WGS) entry which is preliminary data.</text>
</comment>
<dbReference type="PROSITE" id="PS50097">
    <property type="entry name" value="BTB"/>
    <property type="match status" value="1"/>
</dbReference>
<dbReference type="Gene3D" id="3.30.710.10">
    <property type="entry name" value="Potassium Channel Kv1.1, Chain A"/>
    <property type="match status" value="1"/>
</dbReference>
<dbReference type="Proteomes" id="UP001328107">
    <property type="component" value="Unassembled WGS sequence"/>
</dbReference>
<keyword evidence="3" id="KW-1185">Reference proteome</keyword>
<proteinExistence type="predicted"/>
<name>A0AAN5IB61_9BILA</name>
<accession>A0AAN5IB61</accession>
<feature type="domain" description="BTB" evidence="1">
    <location>
        <begin position="10"/>
        <end position="77"/>
    </location>
</feature>
<dbReference type="SUPFAM" id="SSF54695">
    <property type="entry name" value="POZ domain"/>
    <property type="match status" value="1"/>
</dbReference>
<organism evidence="2 3">
    <name type="scientific">Pristionchus mayeri</name>
    <dbReference type="NCBI Taxonomy" id="1317129"/>
    <lineage>
        <taxon>Eukaryota</taxon>
        <taxon>Metazoa</taxon>
        <taxon>Ecdysozoa</taxon>
        <taxon>Nematoda</taxon>
        <taxon>Chromadorea</taxon>
        <taxon>Rhabditida</taxon>
        <taxon>Rhabditina</taxon>
        <taxon>Diplogasteromorpha</taxon>
        <taxon>Diplogasteroidea</taxon>
        <taxon>Neodiplogasteridae</taxon>
        <taxon>Pristionchus</taxon>
    </lineage>
</organism>
<dbReference type="EMBL" id="BTRK01000006">
    <property type="protein sequence ID" value="GMR58169.1"/>
    <property type="molecule type" value="Genomic_DNA"/>
</dbReference>
<dbReference type="AlphaFoldDB" id="A0AAN5IB61"/>
<dbReference type="Pfam" id="PF00651">
    <property type="entry name" value="BTB"/>
    <property type="match status" value="1"/>
</dbReference>
<feature type="non-terminal residue" evidence="2">
    <location>
        <position position="78"/>
    </location>
</feature>
<dbReference type="PANTHER" id="PTHR47022:SF1">
    <property type="entry name" value="BTB AND MATH DOMAIN-CONTAINING PROTEIN 36-RELATED"/>
    <property type="match status" value="1"/>
</dbReference>